<dbReference type="InterPro" id="IPR020843">
    <property type="entry name" value="ER"/>
</dbReference>
<feature type="domain" description="Enoyl reductase (ER)" evidence="5">
    <location>
        <begin position="7"/>
        <end position="323"/>
    </location>
</feature>
<dbReference type="Proteomes" id="UP000241229">
    <property type="component" value="Unassembled WGS sequence"/>
</dbReference>
<comment type="similarity">
    <text evidence="4">Belongs to the zinc-containing alcohol dehydrogenase family.</text>
</comment>
<dbReference type="Gene3D" id="3.90.180.10">
    <property type="entry name" value="Medium-chain alcohol dehydrogenases, catalytic domain"/>
    <property type="match status" value="1"/>
</dbReference>
<dbReference type="Gene3D" id="3.40.50.720">
    <property type="entry name" value="NAD(P)-binding Rossmann-like Domain"/>
    <property type="match status" value="1"/>
</dbReference>
<keyword evidence="7" id="KW-1185">Reference proteome</keyword>
<dbReference type="PANTHER" id="PTHR43401">
    <property type="entry name" value="L-THREONINE 3-DEHYDROGENASE"/>
    <property type="match status" value="1"/>
</dbReference>
<evidence type="ECO:0000313" key="6">
    <source>
        <dbReference type="EMBL" id="PSJ65328.1"/>
    </source>
</evidence>
<dbReference type="SUPFAM" id="SSF50129">
    <property type="entry name" value="GroES-like"/>
    <property type="match status" value="1"/>
</dbReference>
<comment type="cofactor">
    <cofactor evidence="4">
        <name>Zn(2+)</name>
        <dbReference type="ChEBI" id="CHEBI:29105"/>
    </cofactor>
</comment>
<organism evidence="6 7">
    <name type="scientific">Kumtagia ephedrae</name>
    <dbReference type="NCBI Taxonomy" id="2116701"/>
    <lineage>
        <taxon>Bacteria</taxon>
        <taxon>Pseudomonadati</taxon>
        <taxon>Pseudomonadota</taxon>
        <taxon>Alphaproteobacteria</taxon>
        <taxon>Hyphomicrobiales</taxon>
        <taxon>Phyllobacteriaceae</taxon>
        <taxon>Kumtagia</taxon>
    </lineage>
</organism>
<protein>
    <submittedName>
        <fullName evidence="6">Alcohol dehydrogenase</fullName>
    </submittedName>
</protein>
<evidence type="ECO:0000259" key="5">
    <source>
        <dbReference type="SMART" id="SM00829"/>
    </source>
</evidence>
<keyword evidence="1 4" id="KW-0479">Metal-binding</keyword>
<evidence type="ECO:0000256" key="2">
    <source>
        <dbReference type="ARBA" id="ARBA00022833"/>
    </source>
</evidence>
<dbReference type="InterPro" id="IPR050129">
    <property type="entry name" value="Zn_alcohol_dh"/>
</dbReference>
<reference evidence="6 7" key="1">
    <citation type="submission" date="2018-03" db="EMBL/GenBank/DDBJ databases">
        <title>The draft genome of Mesorhizobium sp. 6GN-30.</title>
        <authorList>
            <person name="Liu L."/>
            <person name="Li L."/>
            <person name="Wang T."/>
            <person name="Zhang X."/>
            <person name="Liang L."/>
        </authorList>
    </citation>
    <scope>NUCLEOTIDE SEQUENCE [LARGE SCALE GENOMIC DNA]</scope>
    <source>
        <strain evidence="6 7">6GN30</strain>
    </source>
</reference>
<dbReference type="RefSeq" id="WP_106770668.1">
    <property type="nucleotide sequence ID" value="NZ_PXYK01000002.1"/>
</dbReference>
<evidence type="ECO:0000313" key="7">
    <source>
        <dbReference type="Proteomes" id="UP000241229"/>
    </source>
</evidence>
<dbReference type="SMART" id="SM00829">
    <property type="entry name" value="PKS_ER"/>
    <property type="match status" value="1"/>
</dbReference>
<dbReference type="OrthoDB" id="9809185at2"/>
<dbReference type="InterPro" id="IPR013149">
    <property type="entry name" value="ADH-like_C"/>
</dbReference>
<dbReference type="SUPFAM" id="SSF51735">
    <property type="entry name" value="NAD(P)-binding Rossmann-fold domains"/>
    <property type="match status" value="1"/>
</dbReference>
<dbReference type="GO" id="GO:0016616">
    <property type="term" value="F:oxidoreductase activity, acting on the CH-OH group of donors, NAD or NADP as acceptor"/>
    <property type="evidence" value="ECO:0007669"/>
    <property type="project" value="UniProtKB-ARBA"/>
</dbReference>
<name>A0A2P7SS58_9HYPH</name>
<proteinExistence type="inferred from homology"/>
<gene>
    <name evidence="6" type="ORF">C7I84_03000</name>
</gene>
<evidence type="ECO:0000256" key="3">
    <source>
        <dbReference type="ARBA" id="ARBA00023002"/>
    </source>
</evidence>
<dbReference type="InterPro" id="IPR011032">
    <property type="entry name" value="GroES-like_sf"/>
</dbReference>
<dbReference type="EMBL" id="PXYK01000002">
    <property type="protein sequence ID" value="PSJ65328.1"/>
    <property type="molecule type" value="Genomic_DNA"/>
</dbReference>
<comment type="caution">
    <text evidence="6">The sequence shown here is derived from an EMBL/GenBank/DDBJ whole genome shotgun (WGS) entry which is preliminary data.</text>
</comment>
<dbReference type="PROSITE" id="PS00059">
    <property type="entry name" value="ADH_ZINC"/>
    <property type="match status" value="1"/>
</dbReference>
<dbReference type="InterPro" id="IPR036291">
    <property type="entry name" value="NAD(P)-bd_dom_sf"/>
</dbReference>
<keyword evidence="2 4" id="KW-0862">Zinc</keyword>
<dbReference type="InterPro" id="IPR002328">
    <property type="entry name" value="ADH_Zn_CS"/>
</dbReference>
<dbReference type="Pfam" id="PF08240">
    <property type="entry name" value="ADH_N"/>
    <property type="match status" value="1"/>
</dbReference>
<dbReference type="Pfam" id="PF00107">
    <property type="entry name" value="ADH_zinc_N"/>
    <property type="match status" value="1"/>
</dbReference>
<dbReference type="PANTHER" id="PTHR43401:SF2">
    <property type="entry name" value="L-THREONINE 3-DEHYDROGENASE"/>
    <property type="match status" value="1"/>
</dbReference>
<accession>A0A2P7SS58</accession>
<sequence>MRALLFETPDKPIIIDKPMPEIGASEVLVKTRAVGICHSDYELLAGRYIIPISYPVTPGHEWAGEIVEVGKKVRDYKVGDRVVGECVVRTPERLHHFGFSMDGADREYFNVNPEWLHKLPDGIDDKRASLIEPFTCGFYAVLRSGGTNASETVVVSGGGTIGLVSAAAAIGMGARVIVVDPLKSRRDVALKLGAAEVVDATQDPIGRIMELTAGKGADLVVEAAGHDASLANVFEYAREEGRVSMVGINIGRKIPVELGKIQIRNLTVKGCIGSPGVWPAAIRFLERTGIDLSPIQTHTFALENAVEAFELGKDATKAIKITLTSGGT</sequence>
<evidence type="ECO:0000256" key="1">
    <source>
        <dbReference type="ARBA" id="ARBA00022723"/>
    </source>
</evidence>
<evidence type="ECO:0000256" key="4">
    <source>
        <dbReference type="RuleBase" id="RU361277"/>
    </source>
</evidence>
<dbReference type="AlphaFoldDB" id="A0A2P7SS58"/>
<dbReference type="InterPro" id="IPR013154">
    <property type="entry name" value="ADH-like_N"/>
</dbReference>
<dbReference type="GO" id="GO:0008270">
    <property type="term" value="F:zinc ion binding"/>
    <property type="evidence" value="ECO:0007669"/>
    <property type="project" value="InterPro"/>
</dbReference>
<keyword evidence="3" id="KW-0560">Oxidoreductase</keyword>